<dbReference type="GeneID" id="59282631"/>
<gene>
    <name evidence="2" type="ORF">HO173_000953</name>
</gene>
<proteinExistence type="predicted"/>
<evidence type="ECO:0000256" key="1">
    <source>
        <dbReference type="SAM" id="MobiDB-lite"/>
    </source>
</evidence>
<keyword evidence="3" id="KW-1185">Reference proteome</keyword>
<comment type="caution">
    <text evidence="2">The sequence shown here is derived from an EMBL/GenBank/DDBJ whole genome shotgun (WGS) entry which is preliminary data.</text>
</comment>
<sequence>MRNRVAVVKKLERRAGPEHPRTVKAREALWSALRRSGAEQEAETELGSDSGNTTASYPRIVGITQRHMLQLSKSVESSPWLQHRWSNPRRGIGMLKRSLTDSLGQFNGS</sequence>
<feature type="region of interest" description="Disordered" evidence="1">
    <location>
        <begin position="34"/>
        <end position="55"/>
    </location>
</feature>
<protein>
    <submittedName>
        <fullName evidence="2">Uncharacterized protein</fullName>
    </submittedName>
</protein>
<dbReference type="Proteomes" id="UP000578531">
    <property type="component" value="Unassembled WGS sequence"/>
</dbReference>
<organism evidence="2 3">
    <name type="scientific">Letharia columbiana</name>
    <dbReference type="NCBI Taxonomy" id="112416"/>
    <lineage>
        <taxon>Eukaryota</taxon>
        <taxon>Fungi</taxon>
        <taxon>Dikarya</taxon>
        <taxon>Ascomycota</taxon>
        <taxon>Pezizomycotina</taxon>
        <taxon>Lecanoromycetes</taxon>
        <taxon>OSLEUM clade</taxon>
        <taxon>Lecanoromycetidae</taxon>
        <taxon>Lecanorales</taxon>
        <taxon>Lecanorineae</taxon>
        <taxon>Parmeliaceae</taxon>
        <taxon>Letharia</taxon>
    </lineage>
</organism>
<dbReference type="RefSeq" id="XP_037170407.1">
    <property type="nucleotide sequence ID" value="XM_037302900.1"/>
</dbReference>
<evidence type="ECO:0000313" key="3">
    <source>
        <dbReference type="Proteomes" id="UP000578531"/>
    </source>
</evidence>
<dbReference type="AlphaFoldDB" id="A0A8H6LA43"/>
<reference evidence="2 3" key="1">
    <citation type="journal article" date="2020" name="Genomics">
        <title>Complete, high-quality genomes from long-read metagenomic sequencing of two wolf lichen thalli reveals enigmatic genome architecture.</title>
        <authorList>
            <person name="McKenzie S.K."/>
            <person name="Walston R.F."/>
            <person name="Allen J.L."/>
        </authorList>
    </citation>
    <scope>NUCLEOTIDE SEQUENCE [LARGE SCALE GENOMIC DNA]</scope>
    <source>
        <strain evidence="2">WasteWater2</strain>
    </source>
</reference>
<dbReference type="EMBL" id="JACCJC010000002">
    <property type="protein sequence ID" value="KAF6241159.1"/>
    <property type="molecule type" value="Genomic_DNA"/>
</dbReference>
<name>A0A8H6LA43_9LECA</name>
<evidence type="ECO:0000313" key="2">
    <source>
        <dbReference type="EMBL" id="KAF6241159.1"/>
    </source>
</evidence>
<accession>A0A8H6LA43</accession>